<gene>
    <name evidence="1" type="ORF">Slati_3095600</name>
</gene>
<reference evidence="1" key="2">
    <citation type="journal article" date="2024" name="Plant">
        <title>Genomic evolution and insights into agronomic trait innovations of Sesamum species.</title>
        <authorList>
            <person name="Miao H."/>
            <person name="Wang L."/>
            <person name="Qu L."/>
            <person name="Liu H."/>
            <person name="Sun Y."/>
            <person name="Le M."/>
            <person name="Wang Q."/>
            <person name="Wei S."/>
            <person name="Zheng Y."/>
            <person name="Lin W."/>
            <person name="Duan Y."/>
            <person name="Cao H."/>
            <person name="Xiong S."/>
            <person name="Wang X."/>
            <person name="Wei L."/>
            <person name="Li C."/>
            <person name="Ma Q."/>
            <person name="Ju M."/>
            <person name="Zhao R."/>
            <person name="Li G."/>
            <person name="Mu C."/>
            <person name="Tian Q."/>
            <person name="Mei H."/>
            <person name="Zhang T."/>
            <person name="Gao T."/>
            <person name="Zhang H."/>
        </authorList>
    </citation>
    <scope>NUCLEOTIDE SEQUENCE</scope>
    <source>
        <strain evidence="1">KEN1</strain>
    </source>
</reference>
<protein>
    <submittedName>
        <fullName evidence="1">Uncharacterized protein</fullName>
    </submittedName>
</protein>
<sequence length="147" mass="16449">MELGVGSNLGPDIYAYYLTLCCAELLDIGTSYPIRAITVATASPSTTHLQAHRRYLCHVMTGDGSSFWNSSSSLHTLTALDKAYNDHIRDTVISRTDPRYSHRVYVTAVIPQVRGLLPYYQSRGFKSYRPNLQGFHMTIPASQFSRA</sequence>
<organism evidence="1">
    <name type="scientific">Sesamum latifolium</name>
    <dbReference type="NCBI Taxonomy" id="2727402"/>
    <lineage>
        <taxon>Eukaryota</taxon>
        <taxon>Viridiplantae</taxon>
        <taxon>Streptophyta</taxon>
        <taxon>Embryophyta</taxon>
        <taxon>Tracheophyta</taxon>
        <taxon>Spermatophyta</taxon>
        <taxon>Magnoliopsida</taxon>
        <taxon>eudicotyledons</taxon>
        <taxon>Gunneridae</taxon>
        <taxon>Pentapetalae</taxon>
        <taxon>asterids</taxon>
        <taxon>lamiids</taxon>
        <taxon>Lamiales</taxon>
        <taxon>Pedaliaceae</taxon>
        <taxon>Sesamum</taxon>
    </lineage>
</organism>
<dbReference type="EMBL" id="JACGWN010000011">
    <property type="protein sequence ID" value="KAL0420727.1"/>
    <property type="molecule type" value="Genomic_DNA"/>
</dbReference>
<reference evidence="1" key="1">
    <citation type="submission" date="2020-06" db="EMBL/GenBank/DDBJ databases">
        <authorList>
            <person name="Li T."/>
            <person name="Hu X."/>
            <person name="Zhang T."/>
            <person name="Song X."/>
            <person name="Zhang H."/>
            <person name="Dai N."/>
            <person name="Sheng W."/>
            <person name="Hou X."/>
            <person name="Wei L."/>
        </authorList>
    </citation>
    <scope>NUCLEOTIDE SEQUENCE</scope>
    <source>
        <strain evidence="1">KEN1</strain>
        <tissue evidence="1">Leaf</tissue>
    </source>
</reference>
<dbReference type="AlphaFoldDB" id="A0AAW2UVA4"/>
<comment type="caution">
    <text evidence="1">The sequence shown here is derived from an EMBL/GenBank/DDBJ whole genome shotgun (WGS) entry which is preliminary data.</text>
</comment>
<accession>A0AAW2UVA4</accession>
<evidence type="ECO:0000313" key="1">
    <source>
        <dbReference type="EMBL" id="KAL0420727.1"/>
    </source>
</evidence>
<proteinExistence type="predicted"/>
<name>A0AAW2UVA4_9LAMI</name>